<dbReference type="SUPFAM" id="SSF161098">
    <property type="entry name" value="MetI-like"/>
    <property type="match status" value="1"/>
</dbReference>
<dbReference type="GO" id="GO:0055085">
    <property type="term" value="P:transmembrane transport"/>
    <property type="evidence" value="ECO:0007669"/>
    <property type="project" value="InterPro"/>
</dbReference>
<evidence type="ECO:0000313" key="10">
    <source>
        <dbReference type="Proteomes" id="UP000236394"/>
    </source>
</evidence>
<feature type="transmembrane region" description="Helical" evidence="7">
    <location>
        <begin position="53"/>
        <end position="75"/>
    </location>
</feature>
<dbReference type="Gene3D" id="1.10.3720.10">
    <property type="entry name" value="MetI-like"/>
    <property type="match status" value="1"/>
</dbReference>
<organism evidence="9 10">
    <name type="scientific">Mageeibacillus indolicus</name>
    <dbReference type="NCBI Taxonomy" id="884684"/>
    <lineage>
        <taxon>Bacteria</taxon>
        <taxon>Bacillati</taxon>
        <taxon>Bacillota</taxon>
        <taxon>Clostridia</taxon>
        <taxon>Eubacteriales</taxon>
        <taxon>Oscillospiraceae</taxon>
        <taxon>Mageeibacillus</taxon>
    </lineage>
</organism>
<feature type="transmembrane region" description="Helical" evidence="7">
    <location>
        <begin position="460"/>
        <end position="479"/>
    </location>
</feature>
<reference evidence="10" key="1">
    <citation type="submission" date="2017-04" db="EMBL/GenBank/DDBJ databases">
        <authorList>
            <person name="Bumgarner R.E."/>
            <person name="Fredricks D.N."/>
            <person name="Srinivasan S."/>
        </authorList>
    </citation>
    <scope>NUCLEOTIDE SEQUENCE [LARGE SCALE GENOMIC DNA]</scope>
    <source>
        <strain evidence="10">KA00405</strain>
    </source>
</reference>
<keyword evidence="4 7" id="KW-0812">Transmembrane</keyword>
<dbReference type="InterPro" id="IPR009091">
    <property type="entry name" value="RCC1/BLIP-II"/>
</dbReference>
<dbReference type="SUPFAM" id="SSF50985">
    <property type="entry name" value="RCC1/BLIP-II"/>
    <property type="match status" value="2"/>
</dbReference>
<dbReference type="InterPro" id="IPR050366">
    <property type="entry name" value="BP-dependent_transpt_permease"/>
</dbReference>
<dbReference type="InterPro" id="IPR035906">
    <property type="entry name" value="MetI-like_sf"/>
</dbReference>
<evidence type="ECO:0000313" key="9">
    <source>
        <dbReference type="EMBL" id="PNH19466.1"/>
    </source>
</evidence>
<evidence type="ECO:0000256" key="4">
    <source>
        <dbReference type="ARBA" id="ARBA00022692"/>
    </source>
</evidence>
<dbReference type="PROSITE" id="PS50928">
    <property type="entry name" value="ABC_TM1"/>
    <property type="match status" value="1"/>
</dbReference>
<dbReference type="PROSITE" id="PS50012">
    <property type="entry name" value="RCC1_3"/>
    <property type="match status" value="1"/>
</dbReference>
<dbReference type="Pfam" id="PF13540">
    <property type="entry name" value="RCC1_2"/>
    <property type="match status" value="1"/>
</dbReference>
<dbReference type="RefSeq" id="WP_102892199.1">
    <property type="nucleotide sequence ID" value="NZ_NBZD01000001.1"/>
</dbReference>
<dbReference type="EMBL" id="NBZD01000001">
    <property type="protein sequence ID" value="PNH19466.1"/>
    <property type="molecule type" value="Genomic_DNA"/>
</dbReference>
<feature type="domain" description="ABC transmembrane type-1" evidence="8">
    <location>
        <begin position="391"/>
        <end position="588"/>
    </location>
</feature>
<keyword evidence="5 7" id="KW-1133">Transmembrane helix</keyword>
<sequence>MNKKNLRPKIRRASLFLKLFNLRKKKQGSNIFEEELVMSPTRLAIQTFASNRLAMFSTILFLIIFVLCMILPSIYPMDVRYTNATLQDYPPCSNFTDLPKAMRKNPKKIAVGSGFGIGIDANGKVHIWGQLNDKQRKIPKSIARSKALDVAAGANHLVALGTDGKIYPWGNDEFNLNVPPPEADYETPVRVYANYLYSAYLSEEKKIHNWGNDLVTSLIPDYVEDEVKEAYFNSNTGIALTTNKKLVPMTKQAFAFTAIPEDIQGKVVTAALTNEQMYAVTEDGKLHSWGNPDKDTYVPCPKNLDGKIKKMASGEFFVVALLKDGTLKAWGDNTLGQLDVPSGKFKEVYAGYHNGYAVRENGDVVAFGPSGFRMGTDDLGRDIFRRILQGGRMTMTVGAIAVIISALIGIAIGGISGFYSGAVDVFLMRLAEVVNSIPFLPLAMILSGILGNKISENQRIILIMFILGILTWPHLARLTRAQILSERKKEFVTAANALGIKESVIIFKHILPNVINVVLVNITLGFATCMLTESSLSFLGFGVQPPQPTWGNMLTGCQSSQVIGTFWWRWVFPSGILALCTISINSIGDGLRDAIDPKSNER</sequence>
<dbReference type="Pfam" id="PF12911">
    <property type="entry name" value="OppC_N"/>
    <property type="match status" value="1"/>
</dbReference>
<dbReference type="CDD" id="cd06261">
    <property type="entry name" value="TM_PBP2"/>
    <property type="match status" value="1"/>
</dbReference>
<evidence type="ECO:0000259" key="8">
    <source>
        <dbReference type="PROSITE" id="PS50928"/>
    </source>
</evidence>
<evidence type="ECO:0000256" key="6">
    <source>
        <dbReference type="ARBA" id="ARBA00023136"/>
    </source>
</evidence>
<comment type="caution">
    <text evidence="9">The sequence shown here is derived from an EMBL/GenBank/DDBJ whole genome shotgun (WGS) entry which is preliminary data.</text>
</comment>
<feature type="transmembrane region" description="Helical" evidence="7">
    <location>
        <begin position="395"/>
        <end position="421"/>
    </location>
</feature>
<dbReference type="AlphaFoldDB" id="A0A2J8B3Z6"/>
<dbReference type="Gene3D" id="2.130.10.30">
    <property type="entry name" value="Regulator of chromosome condensation 1/beta-lactamase-inhibitor protein II"/>
    <property type="match status" value="2"/>
</dbReference>
<keyword evidence="3" id="KW-1003">Cell membrane</keyword>
<dbReference type="InterPro" id="IPR000515">
    <property type="entry name" value="MetI-like"/>
</dbReference>
<evidence type="ECO:0000256" key="2">
    <source>
        <dbReference type="ARBA" id="ARBA00022448"/>
    </source>
</evidence>
<dbReference type="Proteomes" id="UP000236394">
    <property type="component" value="Unassembled WGS sequence"/>
</dbReference>
<accession>A0A2J8B3Z6</accession>
<comment type="similarity">
    <text evidence="7">Belongs to the binding-protein-dependent transport system permease family.</text>
</comment>
<dbReference type="PROSITE" id="PS00626">
    <property type="entry name" value="RCC1_2"/>
    <property type="match status" value="1"/>
</dbReference>
<keyword evidence="6 7" id="KW-0472">Membrane</keyword>
<evidence type="ECO:0000256" key="5">
    <source>
        <dbReference type="ARBA" id="ARBA00022989"/>
    </source>
</evidence>
<dbReference type="GO" id="GO:0005886">
    <property type="term" value="C:plasma membrane"/>
    <property type="evidence" value="ECO:0007669"/>
    <property type="project" value="UniProtKB-SubCell"/>
</dbReference>
<protein>
    <submittedName>
        <fullName evidence="9">Peptide ABC transporter permease</fullName>
    </submittedName>
</protein>
<evidence type="ECO:0000256" key="1">
    <source>
        <dbReference type="ARBA" id="ARBA00004651"/>
    </source>
</evidence>
<dbReference type="InterPro" id="IPR000408">
    <property type="entry name" value="Reg_chr_condens"/>
</dbReference>
<dbReference type="Pfam" id="PF00528">
    <property type="entry name" value="BPD_transp_1"/>
    <property type="match status" value="1"/>
</dbReference>
<dbReference type="PANTHER" id="PTHR43386:SF1">
    <property type="entry name" value="D,D-DIPEPTIDE TRANSPORT SYSTEM PERMEASE PROTEIN DDPC-RELATED"/>
    <property type="match status" value="1"/>
</dbReference>
<comment type="subcellular location">
    <subcellularLocation>
        <location evidence="1 7">Cell membrane</location>
        <topology evidence="1 7">Multi-pass membrane protein</topology>
    </subcellularLocation>
</comment>
<feature type="transmembrane region" description="Helical" evidence="7">
    <location>
        <begin position="433"/>
        <end position="454"/>
    </location>
</feature>
<keyword evidence="2 7" id="KW-0813">Transport</keyword>
<dbReference type="PANTHER" id="PTHR43386">
    <property type="entry name" value="OLIGOPEPTIDE TRANSPORT SYSTEM PERMEASE PROTEIN APPC"/>
    <property type="match status" value="1"/>
</dbReference>
<evidence type="ECO:0000256" key="3">
    <source>
        <dbReference type="ARBA" id="ARBA00022475"/>
    </source>
</evidence>
<proteinExistence type="inferred from homology"/>
<evidence type="ECO:0000256" key="7">
    <source>
        <dbReference type="RuleBase" id="RU363032"/>
    </source>
</evidence>
<gene>
    <name evidence="9" type="ORF">B7R76_00850</name>
</gene>
<name>A0A2J8B3Z6_9FIRM</name>
<dbReference type="InterPro" id="IPR025966">
    <property type="entry name" value="OppC_N"/>
</dbReference>